<evidence type="ECO:0000256" key="1">
    <source>
        <dbReference type="ARBA" id="ARBA00022723"/>
    </source>
</evidence>
<dbReference type="PROSITE" id="PS01360">
    <property type="entry name" value="ZF_MYND_1"/>
    <property type="match status" value="1"/>
</dbReference>
<evidence type="ECO:0000256" key="2">
    <source>
        <dbReference type="ARBA" id="ARBA00022771"/>
    </source>
</evidence>
<evidence type="ECO:0000313" key="8">
    <source>
        <dbReference type="Proteomes" id="UP001489004"/>
    </source>
</evidence>
<dbReference type="AlphaFoldDB" id="A0AAW1R7W6"/>
<dbReference type="InterPro" id="IPR002893">
    <property type="entry name" value="Znf_MYND"/>
</dbReference>
<dbReference type="SUPFAM" id="SSF144232">
    <property type="entry name" value="HIT/MYND zinc finger-like"/>
    <property type="match status" value="1"/>
</dbReference>
<keyword evidence="1" id="KW-0479">Metal-binding</keyword>
<feature type="compositionally biased region" description="Basic and acidic residues" evidence="5">
    <location>
        <begin position="283"/>
        <end position="297"/>
    </location>
</feature>
<feature type="domain" description="MYND-type" evidence="6">
    <location>
        <begin position="175"/>
        <end position="219"/>
    </location>
</feature>
<organism evidence="7 8">
    <name type="scientific">[Myrmecia] bisecta</name>
    <dbReference type="NCBI Taxonomy" id="41462"/>
    <lineage>
        <taxon>Eukaryota</taxon>
        <taxon>Viridiplantae</taxon>
        <taxon>Chlorophyta</taxon>
        <taxon>core chlorophytes</taxon>
        <taxon>Trebouxiophyceae</taxon>
        <taxon>Trebouxiales</taxon>
        <taxon>Trebouxiaceae</taxon>
        <taxon>Myrmecia</taxon>
    </lineage>
</organism>
<name>A0AAW1R7W6_9CHLO</name>
<proteinExistence type="predicted"/>
<evidence type="ECO:0000256" key="4">
    <source>
        <dbReference type="PROSITE-ProRule" id="PRU00134"/>
    </source>
</evidence>
<gene>
    <name evidence="7" type="ORF">WJX72_006085</name>
</gene>
<dbReference type="Proteomes" id="UP001489004">
    <property type="component" value="Unassembled WGS sequence"/>
</dbReference>
<feature type="region of interest" description="Disordered" evidence="5">
    <location>
        <begin position="63"/>
        <end position="86"/>
    </location>
</feature>
<accession>A0AAW1R7W6</accession>
<evidence type="ECO:0000259" key="6">
    <source>
        <dbReference type="PROSITE" id="PS50865"/>
    </source>
</evidence>
<dbReference type="Gene3D" id="6.10.140.2220">
    <property type="match status" value="1"/>
</dbReference>
<evidence type="ECO:0000256" key="3">
    <source>
        <dbReference type="ARBA" id="ARBA00022833"/>
    </source>
</evidence>
<evidence type="ECO:0000313" key="7">
    <source>
        <dbReference type="EMBL" id="KAK9829476.1"/>
    </source>
</evidence>
<protein>
    <recommendedName>
        <fullName evidence="6">MYND-type domain-containing protein</fullName>
    </recommendedName>
</protein>
<feature type="region of interest" description="Disordered" evidence="5">
    <location>
        <begin position="283"/>
        <end position="308"/>
    </location>
</feature>
<sequence>MPLGTADRQPIYRTPAAKQKAAEVARCNQILANKLLTLHRDPPAAYHCPLGFKSLKEGEAIRRQKSGRPQSAMPGRPTSAPNPVWPPRTDFASKATAERISRQCLASRSNHIMYKKLCESYRVHDSSFAVASKLGRGVDCQPLWRLRSSVYQDEAALLRRPNATGVPKTMGVAACSGCGRKSYYKADGLQLKPCSQCEKVYYCSTTCEALDRLSHQAVCQFNRNGQWSLTRPADQYWTVNKSMAVGRELLRHKEALWSSQTAAEASIKRRVGRVRQQELEAEARQADVEQRHADGLDGPRPCQYMGGKNIVARS</sequence>
<dbReference type="Pfam" id="PF01753">
    <property type="entry name" value="zf-MYND"/>
    <property type="match status" value="1"/>
</dbReference>
<reference evidence="7 8" key="1">
    <citation type="journal article" date="2024" name="Nat. Commun.">
        <title>Phylogenomics reveals the evolutionary origins of lichenization in chlorophyte algae.</title>
        <authorList>
            <person name="Puginier C."/>
            <person name="Libourel C."/>
            <person name="Otte J."/>
            <person name="Skaloud P."/>
            <person name="Haon M."/>
            <person name="Grisel S."/>
            <person name="Petersen M."/>
            <person name="Berrin J.G."/>
            <person name="Delaux P.M."/>
            <person name="Dal Grande F."/>
            <person name="Keller J."/>
        </authorList>
    </citation>
    <scope>NUCLEOTIDE SEQUENCE [LARGE SCALE GENOMIC DNA]</scope>
    <source>
        <strain evidence="7 8">SAG 2043</strain>
    </source>
</reference>
<dbReference type="GO" id="GO:0008270">
    <property type="term" value="F:zinc ion binding"/>
    <property type="evidence" value="ECO:0007669"/>
    <property type="project" value="UniProtKB-KW"/>
</dbReference>
<dbReference type="EMBL" id="JALJOR010000001">
    <property type="protein sequence ID" value="KAK9829476.1"/>
    <property type="molecule type" value="Genomic_DNA"/>
</dbReference>
<comment type="caution">
    <text evidence="7">The sequence shown here is derived from an EMBL/GenBank/DDBJ whole genome shotgun (WGS) entry which is preliminary data.</text>
</comment>
<dbReference type="PROSITE" id="PS50865">
    <property type="entry name" value="ZF_MYND_2"/>
    <property type="match status" value="1"/>
</dbReference>
<keyword evidence="3" id="KW-0862">Zinc</keyword>
<keyword evidence="2 4" id="KW-0863">Zinc-finger</keyword>
<keyword evidence="8" id="KW-1185">Reference proteome</keyword>
<evidence type="ECO:0000256" key="5">
    <source>
        <dbReference type="SAM" id="MobiDB-lite"/>
    </source>
</evidence>